<feature type="signal peptide" evidence="2">
    <location>
        <begin position="1"/>
        <end position="26"/>
    </location>
</feature>
<protein>
    <submittedName>
        <fullName evidence="3">Uncharacterized protein</fullName>
    </submittedName>
</protein>
<keyword evidence="1" id="KW-0812">Transmembrane</keyword>
<keyword evidence="1" id="KW-1133">Transmembrane helix</keyword>
<comment type="caution">
    <text evidence="3">The sequence shown here is derived from an EMBL/GenBank/DDBJ whole genome shotgun (WGS) entry which is preliminary data.</text>
</comment>
<name>A0A8T3ADL8_DENNO</name>
<feature type="transmembrane region" description="Helical" evidence="1">
    <location>
        <begin position="42"/>
        <end position="66"/>
    </location>
</feature>
<sequence length="67" mass="7100">MEAIMMKSSLMLYVIVLLLCFALVQAQDGEIAPSPAMENGVAGFLPELLCPLLFASLISFALLLGLG</sequence>
<evidence type="ECO:0000256" key="2">
    <source>
        <dbReference type="SAM" id="SignalP"/>
    </source>
</evidence>
<keyword evidence="4" id="KW-1185">Reference proteome</keyword>
<feature type="chain" id="PRO_5035941264" evidence="2">
    <location>
        <begin position="27"/>
        <end position="67"/>
    </location>
</feature>
<proteinExistence type="predicted"/>
<reference evidence="3" key="1">
    <citation type="journal article" date="2022" name="Front. Genet.">
        <title>Chromosome-Scale Assembly of the Dendrobium nobile Genome Provides Insights Into the Molecular Mechanism of the Biosynthesis of the Medicinal Active Ingredient of Dendrobium.</title>
        <authorList>
            <person name="Xu Q."/>
            <person name="Niu S.-C."/>
            <person name="Li K.-L."/>
            <person name="Zheng P.-J."/>
            <person name="Zhang X.-J."/>
            <person name="Jia Y."/>
            <person name="Liu Y."/>
            <person name="Niu Y.-X."/>
            <person name="Yu L.-H."/>
            <person name="Chen D.-F."/>
            <person name="Zhang G.-Q."/>
        </authorList>
    </citation>
    <scope>NUCLEOTIDE SEQUENCE</scope>
    <source>
        <tissue evidence="3">Leaf</tissue>
    </source>
</reference>
<organism evidence="3 4">
    <name type="scientific">Dendrobium nobile</name>
    <name type="common">Orchid</name>
    <dbReference type="NCBI Taxonomy" id="94219"/>
    <lineage>
        <taxon>Eukaryota</taxon>
        <taxon>Viridiplantae</taxon>
        <taxon>Streptophyta</taxon>
        <taxon>Embryophyta</taxon>
        <taxon>Tracheophyta</taxon>
        <taxon>Spermatophyta</taxon>
        <taxon>Magnoliopsida</taxon>
        <taxon>Liliopsida</taxon>
        <taxon>Asparagales</taxon>
        <taxon>Orchidaceae</taxon>
        <taxon>Epidendroideae</taxon>
        <taxon>Malaxideae</taxon>
        <taxon>Dendrobiinae</taxon>
        <taxon>Dendrobium</taxon>
    </lineage>
</organism>
<evidence type="ECO:0000313" key="4">
    <source>
        <dbReference type="Proteomes" id="UP000829196"/>
    </source>
</evidence>
<keyword evidence="1" id="KW-0472">Membrane</keyword>
<dbReference type="AlphaFoldDB" id="A0A8T3ADL8"/>
<gene>
    <name evidence="3" type="ORF">KFK09_023998</name>
</gene>
<evidence type="ECO:0000256" key="1">
    <source>
        <dbReference type="SAM" id="Phobius"/>
    </source>
</evidence>
<dbReference type="Proteomes" id="UP000829196">
    <property type="component" value="Unassembled WGS sequence"/>
</dbReference>
<evidence type="ECO:0000313" key="3">
    <source>
        <dbReference type="EMBL" id="KAI0493872.1"/>
    </source>
</evidence>
<accession>A0A8T3ADL8</accession>
<dbReference type="EMBL" id="JAGYWB010000017">
    <property type="protein sequence ID" value="KAI0493872.1"/>
    <property type="molecule type" value="Genomic_DNA"/>
</dbReference>
<keyword evidence="2" id="KW-0732">Signal</keyword>